<reference evidence="3 5" key="1">
    <citation type="submission" date="2019-03" db="EMBL/GenBank/DDBJ databases">
        <title>Vagococcus sp. was isolated fron gut of Carduelis flavirostris.</title>
        <authorList>
            <person name="Ge Y."/>
        </authorList>
    </citation>
    <scope>NUCLEOTIDE SEQUENCE [LARGE SCALE GENOMIC DNA]</scope>
    <source>
        <strain evidence="3 5">CF-210</strain>
    </source>
</reference>
<sequence>MRNKQEIITLIMDIVKEYWVLVVFTLVLTIVLPVIYKKTKKILRKIKHQIIYHYTGIIVLAIMPMVQEFLYKQAIIKKIPTIGSINLVTLIMAALSINLTRIVAKQLNRRF</sequence>
<proteinExistence type="predicted"/>
<dbReference type="EMBL" id="SRHU01000024">
    <property type="protein sequence ID" value="TFZ40469.1"/>
    <property type="molecule type" value="Genomic_DNA"/>
</dbReference>
<accession>A0AAJ5EEU3</accession>
<name>A0AAJ5EEU3_9ENTE</name>
<keyword evidence="4" id="KW-1185">Reference proteome</keyword>
<keyword evidence="1" id="KW-0472">Membrane</keyword>
<gene>
    <name evidence="3" type="ORF">E4031_06670</name>
    <name evidence="2" type="ORF">E4Z98_05105</name>
</gene>
<evidence type="ECO:0000313" key="5">
    <source>
        <dbReference type="Proteomes" id="UP000297725"/>
    </source>
</evidence>
<dbReference type="Proteomes" id="UP000297725">
    <property type="component" value="Unassembled WGS sequence"/>
</dbReference>
<dbReference type="RefSeq" id="WP_135254672.1">
    <property type="nucleotide sequence ID" value="NZ_CP038865.1"/>
</dbReference>
<dbReference type="Proteomes" id="UP000296883">
    <property type="component" value="Chromosome"/>
</dbReference>
<organism evidence="3 5">
    <name type="scientific">Vagococcus xieshaowenii</name>
    <dbReference type="NCBI Taxonomy" id="2562451"/>
    <lineage>
        <taxon>Bacteria</taxon>
        <taxon>Bacillati</taxon>
        <taxon>Bacillota</taxon>
        <taxon>Bacilli</taxon>
        <taxon>Lactobacillales</taxon>
        <taxon>Enterococcaceae</taxon>
        <taxon>Vagococcus</taxon>
    </lineage>
</organism>
<evidence type="ECO:0000313" key="2">
    <source>
        <dbReference type="EMBL" id="QCA28723.1"/>
    </source>
</evidence>
<evidence type="ECO:0000313" key="4">
    <source>
        <dbReference type="Proteomes" id="UP000296883"/>
    </source>
</evidence>
<dbReference type="EMBL" id="CP038865">
    <property type="protein sequence ID" value="QCA28723.1"/>
    <property type="molecule type" value="Genomic_DNA"/>
</dbReference>
<evidence type="ECO:0000256" key="1">
    <source>
        <dbReference type="SAM" id="Phobius"/>
    </source>
</evidence>
<protein>
    <submittedName>
        <fullName evidence="3">Uncharacterized protein</fullName>
    </submittedName>
</protein>
<feature type="transmembrane region" description="Helical" evidence="1">
    <location>
        <begin position="18"/>
        <end position="36"/>
    </location>
</feature>
<keyword evidence="1" id="KW-0812">Transmembrane</keyword>
<feature type="transmembrane region" description="Helical" evidence="1">
    <location>
        <begin position="51"/>
        <end position="70"/>
    </location>
</feature>
<feature type="transmembrane region" description="Helical" evidence="1">
    <location>
        <begin position="82"/>
        <end position="104"/>
    </location>
</feature>
<keyword evidence="1" id="KW-1133">Transmembrane helix</keyword>
<evidence type="ECO:0000313" key="3">
    <source>
        <dbReference type="EMBL" id="TFZ40469.1"/>
    </source>
</evidence>
<reference evidence="2 4" key="2">
    <citation type="journal article" date="2020" name="Int. J. Syst. Evol. Microbiol.">
        <title>Vagococcus xieshaowenii sp. nov., isolated from snow finch (Montifringilla taczanowskii) cloacal content.</title>
        <authorList>
            <person name="Ge Y."/>
            <person name="Yang J."/>
            <person name="Lai X.H."/>
            <person name="Zhang G."/>
            <person name="Jin D."/>
            <person name="Lu S."/>
            <person name="Wang B."/>
            <person name="Huang Y."/>
            <person name="Huang Y."/>
            <person name="Ren Z."/>
            <person name="Zhang X."/>
            <person name="Xu J."/>
        </authorList>
    </citation>
    <scope>NUCLEOTIDE SEQUENCE [LARGE SCALE GENOMIC DNA]</scope>
    <source>
        <strain evidence="4">personal::cf-49</strain>
        <strain evidence="2">Personal::cf-49</strain>
    </source>
</reference>
<dbReference type="AlphaFoldDB" id="A0AAJ5EEU3"/>